<dbReference type="PROSITE" id="PS51318">
    <property type="entry name" value="TAT"/>
    <property type="match status" value="1"/>
</dbReference>
<feature type="domain" description="Cupin type-2" evidence="2">
    <location>
        <begin position="124"/>
        <end position="195"/>
    </location>
</feature>
<dbReference type="InterPro" id="IPR011051">
    <property type="entry name" value="RmlC_Cupin_sf"/>
</dbReference>
<dbReference type="InterPro" id="IPR013096">
    <property type="entry name" value="Cupin_2"/>
</dbReference>
<accession>A0ABD5X0Q8</accession>
<dbReference type="SUPFAM" id="SSF51182">
    <property type="entry name" value="RmlC-like cupins"/>
    <property type="match status" value="1"/>
</dbReference>
<dbReference type="AlphaFoldDB" id="A0ABD5X0Q8"/>
<feature type="region of interest" description="Disordered" evidence="1">
    <location>
        <begin position="53"/>
        <end position="77"/>
    </location>
</feature>
<name>A0ABD5X0Q8_9EURY</name>
<reference evidence="3 4" key="1">
    <citation type="journal article" date="2019" name="Int. J. Syst. Evol. Microbiol.">
        <title>The Global Catalogue of Microorganisms (GCM) 10K type strain sequencing project: providing services to taxonomists for standard genome sequencing and annotation.</title>
        <authorList>
            <consortium name="The Broad Institute Genomics Platform"/>
            <consortium name="The Broad Institute Genome Sequencing Center for Infectious Disease"/>
            <person name="Wu L."/>
            <person name="Ma J."/>
        </authorList>
    </citation>
    <scope>NUCLEOTIDE SEQUENCE [LARGE SCALE GENOMIC DNA]</scope>
    <source>
        <strain evidence="3 4">DT55</strain>
    </source>
</reference>
<dbReference type="InterPro" id="IPR006311">
    <property type="entry name" value="TAT_signal"/>
</dbReference>
<dbReference type="GeneID" id="79271001"/>
<dbReference type="EMBL" id="JBHTAG010000003">
    <property type="protein sequence ID" value="MFC7098077.1"/>
    <property type="molecule type" value="Genomic_DNA"/>
</dbReference>
<dbReference type="InterPro" id="IPR014710">
    <property type="entry name" value="RmlC-like_jellyroll"/>
</dbReference>
<dbReference type="Proteomes" id="UP001596388">
    <property type="component" value="Unassembled WGS sequence"/>
</dbReference>
<dbReference type="Pfam" id="PF07883">
    <property type="entry name" value="Cupin_2"/>
    <property type="match status" value="1"/>
</dbReference>
<evidence type="ECO:0000313" key="4">
    <source>
        <dbReference type="Proteomes" id="UP001596388"/>
    </source>
</evidence>
<dbReference type="PANTHER" id="PTHR38599">
    <property type="entry name" value="CUPIN DOMAIN PROTEIN (AFU_ORTHOLOGUE AFUA_3G13620)"/>
    <property type="match status" value="1"/>
</dbReference>
<keyword evidence="4" id="KW-1185">Reference proteome</keyword>
<evidence type="ECO:0000256" key="1">
    <source>
        <dbReference type="SAM" id="MobiDB-lite"/>
    </source>
</evidence>
<evidence type="ECO:0000313" key="3">
    <source>
        <dbReference type="EMBL" id="MFC7098077.1"/>
    </source>
</evidence>
<dbReference type="PANTHER" id="PTHR38599:SF1">
    <property type="entry name" value="CUPIN DOMAIN PROTEIN (AFU_ORTHOLOGUE AFUA_3G13620)"/>
    <property type="match status" value="1"/>
</dbReference>
<comment type="caution">
    <text evidence="3">The sequence shown here is derived from an EMBL/GenBank/DDBJ whole genome shotgun (WGS) entry which is preliminary data.</text>
</comment>
<evidence type="ECO:0000259" key="2">
    <source>
        <dbReference type="Pfam" id="PF07883"/>
    </source>
</evidence>
<gene>
    <name evidence="3" type="ORF">ACFQKD_12270</name>
</gene>
<dbReference type="Gene3D" id="2.60.120.10">
    <property type="entry name" value="Jelly Rolls"/>
    <property type="match status" value="1"/>
</dbReference>
<organism evidence="3 4">
    <name type="scientific">Halobaculum marinum</name>
    <dbReference type="NCBI Taxonomy" id="3031996"/>
    <lineage>
        <taxon>Archaea</taxon>
        <taxon>Methanobacteriati</taxon>
        <taxon>Methanobacteriota</taxon>
        <taxon>Stenosarchaea group</taxon>
        <taxon>Halobacteria</taxon>
        <taxon>Halobacteriales</taxon>
        <taxon>Haloferacaceae</taxon>
        <taxon>Halobaculum</taxon>
    </lineage>
</organism>
<sequence>MTTDENRVRADDSVADRIPLLPVGASRRRVLASTAGVGAVALAGVPYAAVASEHEGENGNGEDDGENGGDGGGEVDAPEGFEVEVLAPHASFVGDVAAAFSVWYDDGETELGLVKDASTVLVARVTIAPNGTSGWHVHPGPVLVSVVEGTIDITIDEDCRTRTFGTGEAYLDTGTHAEVATNPSETDPAVLYAVFLGVPDGESPTNWVEPRDC</sequence>
<dbReference type="RefSeq" id="WP_276237427.1">
    <property type="nucleotide sequence ID" value="NZ_CP119989.1"/>
</dbReference>
<proteinExistence type="predicted"/>
<protein>
    <submittedName>
        <fullName evidence="3">Cupin domain-containing protein</fullName>
    </submittedName>
</protein>